<dbReference type="InterPro" id="IPR039424">
    <property type="entry name" value="SBP_5"/>
</dbReference>
<feature type="domain" description="Solute-binding protein family 5" evidence="6">
    <location>
        <begin position="71"/>
        <end position="430"/>
    </location>
</feature>
<dbReference type="Pfam" id="PF00496">
    <property type="entry name" value="SBP_bac_5"/>
    <property type="match status" value="1"/>
</dbReference>
<keyword evidence="4 5" id="KW-0732">Signal</keyword>
<dbReference type="InterPro" id="IPR030678">
    <property type="entry name" value="Peptide/Ni-bd"/>
</dbReference>
<evidence type="ECO:0000256" key="2">
    <source>
        <dbReference type="ARBA" id="ARBA00005695"/>
    </source>
</evidence>
<dbReference type="PROSITE" id="PS51257">
    <property type="entry name" value="PROKAR_LIPOPROTEIN"/>
    <property type="match status" value="1"/>
</dbReference>
<keyword evidence="3" id="KW-0813">Transport</keyword>
<dbReference type="GO" id="GO:1904680">
    <property type="term" value="F:peptide transmembrane transporter activity"/>
    <property type="evidence" value="ECO:0007669"/>
    <property type="project" value="TreeGrafter"/>
</dbReference>
<evidence type="ECO:0000256" key="4">
    <source>
        <dbReference type="ARBA" id="ARBA00022729"/>
    </source>
</evidence>
<dbReference type="SUPFAM" id="SSF53850">
    <property type="entry name" value="Periplasmic binding protein-like II"/>
    <property type="match status" value="1"/>
</dbReference>
<dbReference type="PANTHER" id="PTHR30290">
    <property type="entry name" value="PERIPLASMIC BINDING COMPONENT OF ABC TRANSPORTER"/>
    <property type="match status" value="1"/>
</dbReference>
<keyword evidence="8" id="KW-1185">Reference proteome</keyword>
<comment type="subcellular location">
    <subcellularLocation>
        <location evidence="1">Periplasm</location>
    </subcellularLocation>
</comment>
<reference evidence="7 8" key="1">
    <citation type="submission" date="2018-07" db="EMBL/GenBank/DDBJ databases">
        <title>Genomic Encyclopedia of Type Strains, Phase IV (KMG-IV): sequencing the most valuable type-strain genomes for metagenomic binning, comparative biology and taxonomic classification.</title>
        <authorList>
            <person name="Goeker M."/>
        </authorList>
    </citation>
    <scope>NUCLEOTIDE SEQUENCE [LARGE SCALE GENOMIC DNA]</scope>
    <source>
        <strain evidence="7 8">DSM 26725</strain>
    </source>
</reference>
<sequence length="514" mass="56440">MIRLRAFFLFLLLIAGCGGPNTNPLPADMLVRLADDEIKSLDPHSVSDLASLRVAADQFEGLTRYAANGDIEPGLARSWTTSADGLTWDFALRKGLTFSDGAPIAAPLFEAVFARLTEPATAAPTASLFDAIETVQAAGPDHVIITLAYPFPALLELLAHPAMAALPLHRIAEAGEGWTRERPLVTSGPYRLTDWTLNDRALLERNPHWHEGATPIARVAWRPVDDSLTAMRIFLAGSADIAGEFPSTRLRWLRANRDEATRVAGYRGAYYFAFNTRRPPFDDVRVRRALSLAVDRPWISEELLAIGTVPAWGIIPPGLSGLDPIAPVSRTMTRRARLEEARRLLDEAGYGPRNPLSFDIRFNSAAEHRRISVALAAMWEPLGVDARLFNSEATLHFAALRRGDFTLARSGWIGDISAPENFLAVHRSDAGVINYSGYANPTYDTALDRALGEPEPAARARLMRAAEDILVRDVPILPVYYYVSRSLVGPRVSGWIDNSANVHPSRTLLLSEAQ</sequence>
<evidence type="ECO:0000256" key="1">
    <source>
        <dbReference type="ARBA" id="ARBA00004418"/>
    </source>
</evidence>
<gene>
    <name evidence="7" type="ORF">DFR46_0079</name>
</gene>
<organism evidence="7 8">
    <name type="scientific">Parasphingopyxis lamellibrachiae</name>
    <dbReference type="NCBI Taxonomy" id="680125"/>
    <lineage>
        <taxon>Bacteria</taxon>
        <taxon>Pseudomonadati</taxon>
        <taxon>Pseudomonadota</taxon>
        <taxon>Alphaproteobacteria</taxon>
        <taxon>Sphingomonadales</taxon>
        <taxon>Sphingomonadaceae</taxon>
        <taxon>Parasphingopyxis</taxon>
    </lineage>
</organism>
<dbReference type="InterPro" id="IPR000914">
    <property type="entry name" value="SBP_5_dom"/>
</dbReference>
<feature type="signal peptide" evidence="5">
    <location>
        <begin position="1"/>
        <end position="19"/>
    </location>
</feature>
<comment type="caution">
    <text evidence="7">The sequence shown here is derived from an EMBL/GenBank/DDBJ whole genome shotgun (WGS) entry which is preliminary data.</text>
</comment>
<dbReference type="PANTHER" id="PTHR30290:SF10">
    <property type="entry name" value="PERIPLASMIC OLIGOPEPTIDE-BINDING PROTEIN-RELATED"/>
    <property type="match status" value="1"/>
</dbReference>
<comment type="similarity">
    <text evidence="2">Belongs to the bacterial solute-binding protein 5 family.</text>
</comment>
<dbReference type="GO" id="GO:0030288">
    <property type="term" value="C:outer membrane-bounded periplasmic space"/>
    <property type="evidence" value="ECO:0007669"/>
    <property type="project" value="UniProtKB-ARBA"/>
</dbReference>
<evidence type="ECO:0000256" key="3">
    <source>
        <dbReference type="ARBA" id="ARBA00022448"/>
    </source>
</evidence>
<evidence type="ECO:0000313" key="7">
    <source>
        <dbReference type="EMBL" id="RED15094.1"/>
    </source>
</evidence>
<dbReference type="RefSeq" id="WP_116234659.1">
    <property type="nucleotide sequence ID" value="NZ_QRDP01000004.1"/>
</dbReference>
<dbReference type="GO" id="GO:0043190">
    <property type="term" value="C:ATP-binding cassette (ABC) transporter complex"/>
    <property type="evidence" value="ECO:0007669"/>
    <property type="project" value="InterPro"/>
</dbReference>
<dbReference type="PIRSF" id="PIRSF002741">
    <property type="entry name" value="MppA"/>
    <property type="match status" value="1"/>
</dbReference>
<dbReference type="EMBL" id="QRDP01000004">
    <property type="protein sequence ID" value="RED15094.1"/>
    <property type="molecule type" value="Genomic_DNA"/>
</dbReference>
<dbReference type="Gene3D" id="3.40.190.10">
    <property type="entry name" value="Periplasmic binding protein-like II"/>
    <property type="match status" value="1"/>
</dbReference>
<dbReference type="Gene3D" id="3.90.76.10">
    <property type="entry name" value="Dipeptide-binding Protein, Domain 1"/>
    <property type="match status" value="1"/>
</dbReference>
<dbReference type="CDD" id="cd08504">
    <property type="entry name" value="PBP2_OppA"/>
    <property type="match status" value="1"/>
</dbReference>
<protein>
    <submittedName>
        <fullName evidence="7">Peptide/nickel transport system substrate-binding protein/oligopeptide transport system substrate-binding protein</fullName>
    </submittedName>
</protein>
<dbReference type="GO" id="GO:0015833">
    <property type="term" value="P:peptide transport"/>
    <property type="evidence" value="ECO:0007669"/>
    <property type="project" value="TreeGrafter"/>
</dbReference>
<dbReference type="AlphaFoldDB" id="A0A3D9FB73"/>
<dbReference type="OrthoDB" id="8144963at2"/>
<evidence type="ECO:0000259" key="6">
    <source>
        <dbReference type="Pfam" id="PF00496"/>
    </source>
</evidence>
<feature type="chain" id="PRO_5017652435" evidence="5">
    <location>
        <begin position="20"/>
        <end position="514"/>
    </location>
</feature>
<proteinExistence type="inferred from homology"/>
<accession>A0A3D9FB73</accession>
<evidence type="ECO:0000313" key="8">
    <source>
        <dbReference type="Proteomes" id="UP000256310"/>
    </source>
</evidence>
<dbReference type="Gene3D" id="3.10.105.10">
    <property type="entry name" value="Dipeptide-binding Protein, Domain 3"/>
    <property type="match status" value="1"/>
</dbReference>
<name>A0A3D9FB73_9SPHN</name>
<dbReference type="Proteomes" id="UP000256310">
    <property type="component" value="Unassembled WGS sequence"/>
</dbReference>
<evidence type="ECO:0000256" key="5">
    <source>
        <dbReference type="SAM" id="SignalP"/>
    </source>
</evidence>